<accession>A0ABT9BJY4</accession>
<protein>
    <submittedName>
        <fullName evidence="2">DUF4260 family protein</fullName>
    </submittedName>
</protein>
<feature type="transmembrane region" description="Helical" evidence="1">
    <location>
        <begin position="6"/>
        <end position="26"/>
    </location>
</feature>
<feature type="transmembrane region" description="Helical" evidence="1">
    <location>
        <begin position="33"/>
        <end position="52"/>
    </location>
</feature>
<keyword evidence="1" id="KW-1133">Transmembrane helix</keyword>
<sequence>MKFAQIVYAIIALALLGLAIAGGVAYGWIATGILVAGVIVPDLALVGGFSPGLEKGQLARRAVVPYNILHSYYVPLALLLLGLVAPVVWLPTALELPLLALGWALHISTDRAVGYRFRTWDGLQRTAFTFA</sequence>
<keyword evidence="3" id="KW-1185">Reference proteome</keyword>
<dbReference type="InterPro" id="IPR025356">
    <property type="entry name" value="DUF4260"/>
</dbReference>
<evidence type="ECO:0000313" key="2">
    <source>
        <dbReference type="EMBL" id="MDO7880748.1"/>
    </source>
</evidence>
<organism evidence="2 3">
    <name type="scientific">Antiquaquibacter soli</name>
    <dbReference type="NCBI Taxonomy" id="3064523"/>
    <lineage>
        <taxon>Bacteria</taxon>
        <taxon>Bacillati</taxon>
        <taxon>Actinomycetota</taxon>
        <taxon>Actinomycetes</taxon>
        <taxon>Micrococcales</taxon>
        <taxon>Microbacteriaceae</taxon>
        <taxon>Antiquaquibacter</taxon>
    </lineage>
</organism>
<reference evidence="2 3" key="1">
    <citation type="submission" date="2023-07" db="EMBL/GenBank/DDBJ databases">
        <title>Protaetiibacter sp. nov WY-16 isolated from soil.</title>
        <authorList>
            <person name="Liu B."/>
            <person name="Wan Y."/>
        </authorList>
    </citation>
    <scope>NUCLEOTIDE SEQUENCE [LARGE SCALE GENOMIC DNA]</scope>
    <source>
        <strain evidence="2 3">WY-16</strain>
    </source>
</reference>
<keyword evidence="1" id="KW-0812">Transmembrane</keyword>
<name>A0ABT9BJY4_9MICO</name>
<feature type="transmembrane region" description="Helical" evidence="1">
    <location>
        <begin position="72"/>
        <end position="90"/>
    </location>
</feature>
<gene>
    <name evidence="2" type="ORF">Q5716_00740</name>
</gene>
<proteinExistence type="predicted"/>
<dbReference type="Proteomes" id="UP001241072">
    <property type="component" value="Unassembled WGS sequence"/>
</dbReference>
<keyword evidence="1" id="KW-0472">Membrane</keyword>
<dbReference type="Pfam" id="PF14079">
    <property type="entry name" value="DUF4260"/>
    <property type="match status" value="1"/>
</dbReference>
<dbReference type="EMBL" id="JAUQUB010000001">
    <property type="protein sequence ID" value="MDO7880748.1"/>
    <property type="molecule type" value="Genomic_DNA"/>
</dbReference>
<evidence type="ECO:0000313" key="3">
    <source>
        <dbReference type="Proteomes" id="UP001241072"/>
    </source>
</evidence>
<comment type="caution">
    <text evidence="2">The sequence shown here is derived from an EMBL/GenBank/DDBJ whole genome shotgun (WGS) entry which is preliminary data.</text>
</comment>
<evidence type="ECO:0000256" key="1">
    <source>
        <dbReference type="SAM" id="Phobius"/>
    </source>
</evidence>
<dbReference type="RefSeq" id="WP_305001179.1">
    <property type="nucleotide sequence ID" value="NZ_JAUQUB010000001.1"/>
</dbReference>